<proteinExistence type="inferred from homology"/>
<keyword evidence="6" id="KW-0732">Signal</keyword>
<sequence length="217" mass="23424">MSKTFTKTTRLAAWFCLPLVSGMVAAQPAPMAGLRFIDHRQQPLTAQTLRGKPVLLHFVFTGCSSTCPPQIHELVAMRAALPASARAQLQLVSVTVDPLADTPQALARFAARLGADQPGWRFVTGAPAQVQQFTDRMAAFDLRRTPQPTPADHRTALWLYDASGALVQRYGGWPVDHARLVAEITQLAQARQTASGPRHPHNDIPHAAATTAAASLP</sequence>
<dbReference type="InterPro" id="IPR036249">
    <property type="entry name" value="Thioredoxin-like_sf"/>
</dbReference>
<dbReference type="GO" id="GO:0046872">
    <property type="term" value="F:metal ion binding"/>
    <property type="evidence" value="ECO:0007669"/>
    <property type="project" value="UniProtKB-KW"/>
</dbReference>
<organism evidence="8 9">
    <name type="scientific">Paracidovorax wautersii</name>
    <dbReference type="NCBI Taxonomy" id="1177982"/>
    <lineage>
        <taxon>Bacteria</taxon>
        <taxon>Pseudomonadati</taxon>
        <taxon>Pseudomonadota</taxon>
        <taxon>Betaproteobacteria</taxon>
        <taxon>Burkholderiales</taxon>
        <taxon>Comamonadaceae</taxon>
        <taxon>Paracidovorax</taxon>
    </lineage>
</organism>
<feature type="chain" id="PRO_5011635388" evidence="6">
    <location>
        <begin position="27"/>
        <end position="217"/>
    </location>
</feature>
<dbReference type="Pfam" id="PF02630">
    <property type="entry name" value="SCO1-SenC"/>
    <property type="match status" value="1"/>
</dbReference>
<feature type="binding site" evidence="3">
    <location>
        <position position="153"/>
    </location>
    <ligand>
        <name>Cu cation</name>
        <dbReference type="ChEBI" id="CHEBI:23378"/>
    </ligand>
</feature>
<evidence type="ECO:0000259" key="7">
    <source>
        <dbReference type="PROSITE" id="PS51352"/>
    </source>
</evidence>
<dbReference type="CDD" id="cd02968">
    <property type="entry name" value="SCO"/>
    <property type="match status" value="1"/>
</dbReference>
<name>A0A1I2CVK4_9BURK</name>
<dbReference type="PANTHER" id="PTHR12151:SF25">
    <property type="entry name" value="LINALOOL DEHYDRATASE_ISOMERASE DOMAIN-CONTAINING PROTEIN"/>
    <property type="match status" value="1"/>
</dbReference>
<dbReference type="OrthoDB" id="8550465at2"/>
<evidence type="ECO:0000256" key="4">
    <source>
        <dbReference type="PIRSR" id="PIRSR603782-2"/>
    </source>
</evidence>
<keyword evidence="2 3" id="KW-0186">Copper</keyword>
<dbReference type="PROSITE" id="PS51352">
    <property type="entry name" value="THIOREDOXIN_2"/>
    <property type="match status" value="1"/>
</dbReference>
<gene>
    <name evidence="8" type="ORF">SAMN04489711_104325</name>
</gene>
<dbReference type="Gene3D" id="3.40.30.10">
    <property type="entry name" value="Glutaredoxin"/>
    <property type="match status" value="1"/>
</dbReference>
<dbReference type="SUPFAM" id="SSF52833">
    <property type="entry name" value="Thioredoxin-like"/>
    <property type="match status" value="1"/>
</dbReference>
<feature type="domain" description="Thioredoxin" evidence="7">
    <location>
        <begin position="23"/>
        <end position="193"/>
    </location>
</feature>
<feature type="disulfide bond" description="Redox-active" evidence="4">
    <location>
        <begin position="63"/>
        <end position="67"/>
    </location>
</feature>
<comment type="similarity">
    <text evidence="1">Belongs to the SCO1/2 family.</text>
</comment>
<evidence type="ECO:0000256" key="6">
    <source>
        <dbReference type="SAM" id="SignalP"/>
    </source>
</evidence>
<keyword evidence="9" id="KW-1185">Reference proteome</keyword>
<dbReference type="PANTHER" id="PTHR12151">
    <property type="entry name" value="ELECTRON TRANSPORT PROTIN SCO1/SENC FAMILY MEMBER"/>
    <property type="match status" value="1"/>
</dbReference>
<dbReference type="STRING" id="1177982.SAMN04489711_104325"/>
<dbReference type="InterPro" id="IPR003782">
    <property type="entry name" value="SCO1/SenC"/>
</dbReference>
<keyword evidence="3" id="KW-0479">Metal-binding</keyword>
<accession>A0A1I2CVK4</accession>
<dbReference type="Proteomes" id="UP000199119">
    <property type="component" value="Unassembled WGS sequence"/>
</dbReference>
<evidence type="ECO:0000256" key="1">
    <source>
        <dbReference type="ARBA" id="ARBA00010996"/>
    </source>
</evidence>
<dbReference type="RefSeq" id="WP_092939182.1">
    <property type="nucleotide sequence ID" value="NZ_FONX01000004.1"/>
</dbReference>
<dbReference type="InterPro" id="IPR013766">
    <property type="entry name" value="Thioredoxin_domain"/>
</dbReference>
<feature type="region of interest" description="Disordered" evidence="5">
    <location>
        <begin position="191"/>
        <end position="217"/>
    </location>
</feature>
<reference evidence="9" key="1">
    <citation type="submission" date="2016-10" db="EMBL/GenBank/DDBJ databases">
        <authorList>
            <person name="Varghese N."/>
            <person name="Submissions S."/>
        </authorList>
    </citation>
    <scope>NUCLEOTIDE SEQUENCE [LARGE SCALE GENOMIC DNA]</scope>
    <source>
        <strain evidence="9">DSM 27981</strain>
    </source>
</reference>
<feature type="compositionally biased region" description="Low complexity" evidence="5">
    <location>
        <begin position="207"/>
        <end position="217"/>
    </location>
</feature>
<evidence type="ECO:0000256" key="5">
    <source>
        <dbReference type="SAM" id="MobiDB-lite"/>
    </source>
</evidence>
<dbReference type="EMBL" id="FONX01000004">
    <property type="protein sequence ID" value="SFE72367.1"/>
    <property type="molecule type" value="Genomic_DNA"/>
</dbReference>
<evidence type="ECO:0000313" key="8">
    <source>
        <dbReference type="EMBL" id="SFE72367.1"/>
    </source>
</evidence>
<dbReference type="AlphaFoldDB" id="A0A1I2CVK4"/>
<evidence type="ECO:0000313" key="9">
    <source>
        <dbReference type="Proteomes" id="UP000199119"/>
    </source>
</evidence>
<feature type="signal peptide" evidence="6">
    <location>
        <begin position="1"/>
        <end position="26"/>
    </location>
</feature>
<evidence type="ECO:0000256" key="2">
    <source>
        <dbReference type="ARBA" id="ARBA00023008"/>
    </source>
</evidence>
<feature type="binding site" evidence="3">
    <location>
        <position position="63"/>
    </location>
    <ligand>
        <name>Cu cation</name>
        <dbReference type="ChEBI" id="CHEBI:23378"/>
    </ligand>
</feature>
<protein>
    <submittedName>
        <fullName evidence="8">Cytochrome oxidase Cu insertion factor, SCO1/SenC/PrrC family</fullName>
    </submittedName>
</protein>
<feature type="binding site" evidence="3">
    <location>
        <position position="67"/>
    </location>
    <ligand>
        <name>Cu cation</name>
        <dbReference type="ChEBI" id="CHEBI:23378"/>
    </ligand>
</feature>
<keyword evidence="4" id="KW-1015">Disulfide bond</keyword>
<evidence type="ECO:0000256" key="3">
    <source>
        <dbReference type="PIRSR" id="PIRSR603782-1"/>
    </source>
</evidence>